<feature type="region of interest" description="Disordered" evidence="1">
    <location>
        <begin position="1"/>
        <end position="30"/>
    </location>
</feature>
<dbReference type="Proteomes" id="UP000799302">
    <property type="component" value="Unassembled WGS sequence"/>
</dbReference>
<feature type="compositionally biased region" description="Low complexity" evidence="1">
    <location>
        <begin position="234"/>
        <end position="247"/>
    </location>
</feature>
<accession>A0A6A6UMJ7</accession>
<reference evidence="3" key="1">
    <citation type="journal article" date="2020" name="Stud. Mycol.">
        <title>101 Dothideomycetes genomes: a test case for predicting lifestyles and emergence of pathogens.</title>
        <authorList>
            <person name="Haridas S."/>
            <person name="Albert R."/>
            <person name="Binder M."/>
            <person name="Bloem J."/>
            <person name="Labutti K."/>
            <person name="Salamov A."/>
            <person name="Andreopoulos B."/>
            <person name="Baker S."/>
            <person name="Barry K."/>
            <person name="Bills G."/>
            <person name="Bluhm B."/>
            <person name="Cannon C."/>
            <person name="Castanera R."/>
            <person name="Culley D."/>
            <person name="Daum C."/>
            <person name="Ezra D."/>
            <person name="Gonzalez J."/>
            <person name="Henrissat B."/>
            <person name="Kuo A."/>
            <person name="Liang C."/>
            <person name="Lipzen A."/>
            <person name="Lutzoni F."/>
            <person name="Magnuson J."/>
            <person name="Mondo S."/>
            <person name="Nolan M."/>
            <person name="Ohm R."/>
            <person name="Pangilinan J."/>
            <person name="Park H.-J."/>
            <person name="Ramirez L."/>
            <person name="Alfaro M."/>
            <person name="Sun H."/>
            <person name="Tritt A."/>
            <person name="Yoshinaga Y."/>
            <person name="Zwiers L.-H."/>
            <person name="Turgeon B."/>
            <person name="Goodwin S."/>
            <person name="Spatafora J."/>
            <person name="Crous P."/>
            <person name="Grigoriev I."/>
        </authorList>
    </citation>
    <scope>NUCLEOTIDE SEQUENCE</scope>
    <source>
        <strain evidence="3">CBS 115976</strain>
    </source>
</reference>
<evidence type="ECO:0000313" key="3">
    <source>
        <dbReference type="EMBL" id="KAF2672673.1"/>
    </source>
</evidence>
<evidence type="ECO:0000256" key="1">
    <source>
        <dbReference type="SAM" id="MobiDB-lite"/>
    </source>
</evidence>
<dbReference type="EMBL" id="MU004231">
    <property type="protein sequence ID" value="KAF2672673.1"/>
    <property type="molecule type" value="Genomic_DNA"/>
</dbReference>
<dbReference type="InterPro" id="IPR025676">
    <property type="entry name" value="Clr5_dom"/>
</dbReference>
<sequence length="257" mass="28963">MPNSSTSNSRGGGGDRSSSGRTTKKRISDEEWVSHKEAIERLYLDEGRDVREVRDTMKRDYGFEAHEKAYKRKFEEWGLIKNIPKDEGLFMVKKRESRRGEEGKDTIFKRRRRQDGPLQLVLDEKIDRIADRYAHDLNSFPDDPATPDNIEYDTPDATPGDERPRPARPPTSAPSQSVGNPHDGPPQGAVPQGPGGWAFPAIAVHPTPSQPPAGYFIAPGPGTPHIIAQTQVHPQQQQQQQQPQNQNWEGWVPPQYF</sequence>
<gene>
    <name evidence="3" type="ORF">BT63DRAFT_409768</name>
</gene>
<dbReference type="PANTHER" id="PTHR38788:SF3">
    <property type="entry name" value="CLR5 DOMAIN-CONTAINING PROTEIN"/>
    <property type="match status" value="1"/>
</dbReference>
<proteinExistence type="predicted"/>
<dbReference type="Pfam" id="PF14420">
    <property type="entry name" value="Clr5"/>
    <property type="match status" value="1"/>
</dbReference>
<name>A0A6A6UMJ7_9PEZI</name>
<organism evidence="3 4">
    <name type="scientific">Microthyrium microscopicum</name>
    <dbReference type="NCBI Taxonomy" id="703497"/>
    <lineage>
        <taxon>Eukaryota</taxon>
        <taxon>Fungi</taxon>
        <taxon>Dikarya</taxon>
        <taxon>Ascomycota</taxon>
        <taxon>Pezizomycotina</taxon>
        <taxon>Dothideomycetes</taxon>
        <taxon>Dothideomycetes incertae sedis</taxon>
        <taxon>Microthyriales</taxon>
        <taxon>Microthyriaceae</taxon>
        <taxon>Microthyrium</taxon>
    </lineage>
</organism>
<evidence type="ECO:0000313" key="4">
    <source>
        <dbReference type="Proteomes" id="UP000799302"/>
    </source>
</evidence>
<dbReference type="PANTHER" id="PTHR38788">
    <property type="entry name" value="CLR5 DOMAIN-CONTAINING PROTEIN"/>
    <property type="match status" value="1"/>
</dbReference>
<feature type="domain" description="Clr5" evidence="2">
    <location>
        <begin position="28"/>
        <end position="79"/>
    </location>
</feature>
<evidence type="ECO:0000259" key="2">
    <source>
        <dbReference type="Pfam" id="PF14420"/>
    </source>
</evidence>
<protein>
    <recommendedName>
        <fullName evidence="2">Clr5 domain-containing protein</fullName>
    </recommendedName>
</protein>
<dbReference type="AlphaFoldDB" id="A0A6A6UMJ7"/>
<keyword evidence="4" id="KW-1185">Reference proteome</keyword>
<dbReference type="OrthoDB" id="539213at2759"/>
<feature type="region of interest" description="Disordered" evidence="1">
    <location>
        <begin position="137"/>
        <end position="257"/>
    </location>
</feature>